<evidence type="ECO:0000313" key="2">
    <source>
        <dbReference type="Proteomes" id="UP000006352"/>
    </source>
</evidence>
<dbReference type="HOGENOM" id="CLU_1098526_0_0_1"/>
<organism evidence="1 2">
    <name type="scientific">Fibroporia radiculosa</name>
    <dbReference type="NCBI Taxonomy" id="599839"/>
    <lineage>
        <taxon>Eukaryota</taxon>
        <taxon>Fungi</taxon>
        <taxon>Dikarya</taxon>
        <taxon>Basidiomycota</taxon>
        <taxon>Agaricomycotina</taxon>
        <taxon>Agaricomycetes</taxon>
        <taxon>Polyporales</taxon>
        <taxon>Fibroporiaceae</taxon>
        <taxon>Fibroporia</taxon>
    </lineage>
</organism>
<gene>
    <name evidence="1" type="ORF">FIBRA_08667</name>
</gene>
<protein>
    <recommendedName>
        <fullName evidence="3">F-box domain-containing protein</fullName>
    </recommendedName>
</protein>
<proteinExistence type="predicted"/>
<dbReference type="RefSeq" id="XP_012185689.1">
    <property type="nucleotide sequence ID" value="XM_012330299.1"/>
</dbReference>
<name>J4ICH2_9APHY</name>
<dbReference type="InParanoid" id="J4ICH2"/>
<accession>J4ICH2</accession>
<reference evidence="1 2" key="1">
    <citation type="journal article" date="2012" name="Appl. Environ. Microbiol.">
        <title>Short-read sequencing for genomic analysis of the brown rot fungus Fibroporia radiculosa.</title>
        <authorList>
            <person name="Tang J.D."/>
            <person name="Perkins A.D."/>
            <person name="Sonstegard T.S."/>
            <person name="Schroeder S.G."/>
            <person name="Burgess S.C."/>
            <person name="Diehl S.V."/>
        </authorList>
    </citation>
    <scope>NUCLEOTIDE SEQUENCE [LARGE SCALE GENOMIC DNA]</scope>
    <source>
        <strain evidence="1 2">TFFH 294</strain>
    </source>
</reference>
<dbReference type="GeneID" id="24101306"/>
<dbReference type="AlphaFoldDB" id="J4ICH2"/>
<evidence type="ECO:0000313" key="1">
    <source>
        <dbReference type="EMBL" id="CCM06406.1"/>
    </source>
</evidence>
<keyword evidence="2" id="KW-1185">Reference proteome</keyword>
<sequence length="253" mass="29166">MIHIEQVGEQQYKLSARSIELPVRLWWKVIDFVADYISQRVDGRTQLRELARVSRVWYTQCRVRAEERLDVIYRDKKDVYQLIRRLNEHPERYNAIKRVHFMNKSINNFGSFAVHMAGKLPQLETLELNFAWVLGQWEPGQLHPRVFLHMRVAFESVTTLCLAWVSFPSVVVFGRLLCALPRLALLTCGRVELKKPGVVSGLLPSPLRLATVDLFNSYDVVDFLVQTDVGTFLRHVGCFILIDTRGSGCRAAP</sequence>
<evidence type="ECO:0008006" key="3">
    <source>
        <dbReference type="Google" id="ProtNLM"/>
    </source>
</evidence>
<dbReference type="EMBL" id="HE797317">
    <property type="protein sequence ID" value="CCM06406.1"/>
    <property type="molecule type" value="Genomic_DNA"/>
</dbReference>
<dbReference type="Proteomes" id="UP000006352">
    <property type="component" value="Unassembled WGS sequence"/>
</dbReference>